<keyword evidence="2" id="KW-1185">Reference proteome</keyword>
<name>A0A1M4TSV3_9BACE</name>
<organism evidence="1 2">
    <name type="scientific">Bacteroides faecichinchillae</name>
    <dbReference type="NCBI Taxonomy" id="871325"/>
    <lineage>
        <taxon>Bacteria</taxon>
        <taxon>Pseudomonadati</taxon>
        <taxon>Bacteroidota</taxon>
        <taxon>Bacteroidia</taxon>
        <taxon>Bacteroidales</taxon>
        <taxon>Bacteroidaceae</taxon>
        <taxon>Bacteroides</taxon>
    </lineage>
</organism>
<dbReference type="Pfam" id="PF10902">
    <property type="entry name" value="WYL_2"/>
    <property type="match status" value="1"/>
</dbReference>
<dbReference type="OrthoDB" id="965285at2"/>
<dbReference type="STRING" id="871325.SAMN05444349_102233"/>
<evidence type="ECO:0008006" key="3">
    <source>
        <dbReference type="Google" id="ProtNLM"/>
    </source>
</evidence>
<protein>
    <recommendedName>
        <fullName evidence="3">DUF2693 domain-containing protein</fullName>
    </recommendedName>
</protein>
<dbReference type="Proteomes" id="UP000184436">
    <property type="component" value="Unassembled WGS sequence"/>
</dbReference>
<proteinExistence type="predicted"/>
<dbReference type="AlphaFoldDB" id="A0A1M4TSV3"/>
<reference evidence="1 2" key="1">
    <citation type="submission" date="2016-11" db="EMBL/GenBank/DDBJ databases">
        <authorList>
            <person name="Jaros S."/>
            <person name="Januszkiewicz K."/>
            <person name="Wedrychowicz H."/>
        </authorList>
    </citation>
    <scope>NUCLEOTIDE SEQUENCE [LARGE SCALE GENOMIC DNA]</scope>
    <source>
        <strain evidence="1 2">DSM 26883</strain>
    </source>
</reference>
<sequence>MQAIILSSNTAIRAEVITLRTNARKIDGISKAVLVEQLKEKLKSGKIVKFAYLKSNGEVRIAFGTTNHDFVKDKVYGWGASRENYATTAYFDLEKCSWRSFRWENLIAVF</sequence>
<dbReference type="RefSeq" id="WP_025073636.1">
    <property type="nucleotide sequence ID" value="NZ_FQVD01000002.1"/>
</dbReference>
<evidence type="ECO:0000313" key="2">
    <source>
        <dbReference type="Proteomes" id="UP000184436"/>
    </source>
</evidence>
<dbReference type="EMBL" id="FQVD01000002">
    <property type="protein sequence ID" value="SHE47475.1"/>
    <property type="molecule type" value="Genomic_DNA"/>
</dbReference>
<gene>
    <name evidence="1" type="ORF">SAMN05444349_102233</name>
</gene>
<accession>A0A1M4TSV3</accession>
<dbReference type="InterPro" id="IPR024401">
    <property type="entry name" value="WYL_prot"/>
</dbReference>
<evidence type="ECO:0000313" key="1">
    <source>
        <dbReference type="EMBL" id="SHE47475.1"/>
    </source>
</evidence>